<keyword evidence="3" id="KW-1185">Reference proteome</keyword>
<protein>
    <recommendedName>
        <fullName evidence="4">TIGR04222 domain-containing membrane protein</fullName>
    </recommendedName>
</protein>
<organism evidence="2 3">
    <name type="scientific">Nonomuraea rosea</name>
    <dbReference type="NCBI Taxonomy" id="638574"/>
    <lineage>
        <taxon>Bacteria</taxon>
        <taxon>Bacillati</taxon>
        <taxon>Actinomycetota</taxon>
        <taxon>Actinomycetes</taxon>
        <taxon>Streptosporangiales</taxon>
        <taxon>Streptosporangiaceae</taxon>
        <taxon>Nonomuraea</taxon>
    </lineage>
</organism>
<keyword evidence="1" id="KW-1133">Transmembrane helix</keyword>
<comment type="caution">
    <text evidence="2">The sequence shown here is derived from an EMBL/GenBank/DDBJ whole genome shotgun (WGS) entry which is preliminary data.</text>
</comment>
<accession>A0ABP6Y5Q4</accession>
<keyword evidence="1" id="KW-0472">Membrane</keyword>
<dbReference type="EMBL" id="BAABDQ010000017">
    <property type="protein sequence ID" value="GAA3577904.1"/>
    <property type="molecule type" value="Genomic_DNA"/>
</dbReference>
<feature type="transmembrane region" description="Helical" evidence="1">
    <location>
        <begin position="185"/>
        <end position="205"/>
    </location>
</feature>
<evidence type="ECO:0008006" key="4">
    <source>
        <dbReference type="Google" id="ProtNLM"/>
    </source>
</evidence>
<evidence type="ECO:0000313" key="3">
    <source>
        <dbReference type="Proteomes" id="UP001500630"/>
    </source>
</evidence>
<keyword evidence="1" id="KW-0812">Transmembrane</keyword>
<feature type="transmembrane region" description="Helical" evidence="1">
    <location>
        <begin position="155"/>
        <end position="179"/>
    </location>
</feature>
<dbReference type="Proteomes" id="UP001500630">
    <property type="component" value="Unassembled WGS sequence"/>
</dbReference>
<sequence length="318" mass="31763">MDLFLLILSVIVAMLAGRTAAAIKSAHTAIRTAPGGPRLRGLDHYDLAYLTGGPHRVANTALALLAEAGAIRVSRGGRVHHVSAGAGSRNPVDDVALSVVADRSGLPVIALRREIARSLAVDAIKQHLTGRGLILPDDAFTTVNRLSRRLRGLSVVAFAGVLLDGVVLIAGPGVLPWSLLAGAALLPWAGLLVFAGTGVGAEVAIAGHRRSRRTTVTTAGRETLDAAMQANVQGVAAGAVPVALYGLGEVRDTSLRAELGGGEGRRLRLHKSSYAWYGSAAGMSSHGEPGCGSGASCGGGSGCGSGGGGGGCGGGGGG</sequence>
<proteinExistence type="predicted"/>
<reference evidence="3" key="1">
    <citation type="journal article" date="2019" name="Int. J. Syst. Evol. Microbiol.">
        <title>The Global Catalogue of Microorganisms (GCM) 10K type strain sequencing project: providing services to taxonomists for standard genome sequencing and annotation.</title>
        <authorList>
            <consortium name="The Broad Institute Genomics Platform"/>
            <consortium name="The Broad Institute Genome Sequencing Center for Infectious Disease"/>
            <person name="Wu L."/>
            <person name="Ma J."/>
        </authorList>
    </citation>
    <scope>NUCLEOTIDE SEQUENCE [LARGE SCALE GENOMIC DNA]</scope>
    <source>
        <strain evidence="3">JCM 17326</strain>
    </source>
</reference>
<dbReference type="NCBIfam" id="TIGR04222">
    <property type="entry name" value="near_uncomplex"/>
    <property type="match status" value="1"/>
</dbReference>
<gene>
    <name evidence="2" type="ORF">GCM10022419_069040</name>
</gene>
<dbReference type="RefSeq" id="WP_345568403.1">
    <property type="nucleotide sequence ID" value="NZ_BAABDQ010000017.1"/>
</dbReference>
<dbReference type="InterPro" id="IPR026467">
    <property type="entry name" value="Ser/Gly_Cys_C_dom"/>
</dbReference>
<name>A0ABP6Y5Q4_9ACTN</name>
<evidence type="ECO:0000313" key="2">
    <source>
        <dbReference type="EMBL" id="GAA3577904.1"/>
    </source>
</evidence>
<evidence type="ECO:0000256" key="1">
    <source>
        <dbReference type="SAM" id="Phobius"/>
    </source>
</evidence>